<evidence type="ECO:0000256" key="10">
    <source>
        <dbReference type="SAM" id="SignalP"/>
    </source>
</evidence>
<evidence type="ECO:0000256" key="2">
    <source>
        <dbReference type="ARBA" id="ARBA00011738"/>
    </source>
</evidence>
<dbReference type="PROSITE" id="PS00572">
    <property type="entry name" value="GLYCOSYL_HYDROL_F1_1"/>
    <property type="match status" value="1"/>
</dbReference>
<feature type="active site" description="Nucleophile" evidence="7">
    <location>
        <position position="407"/>
    </location>
</feature>
<proteinExistence type="inferred from homology"/>
<feature type="chain" id="PRO_5039951044" description="beta-glucosidase" evidence="10">
    <location>
        <begin position="19"/>
        <end position="513"/>
    </location>
</feature>
<evidence type="ECO:0000256" key="6">
    <source>
        <dbReference type="ARBA" id="ARBA00023295"/>
    </source>
</evidence>
<dbReference type="OrthoDB" id="65569at2759"/>
<keyword evidence="5" id="KW-0325">Glycoprotein</keyword>
<dbReference type="InterPro" id="IPR001360">
    <property type="entry name" value="Glyco_hydro_1"/>
</dbReference>
<dbReference type="GO" id="GO:0005975">
    <property type="term" value="P:carbohydrate metabolic process"/>
    <property type="evidence" value="ECO:0007669"/>
    <property type="project" value="InterPro"/>
</dbReference>
<comment type="similarity">
    <text evidence="1 8">Belongs to the glycosyl hydrolase 1 family.</text>
</comment>
<dbReference type="InterPro" id="IPR017853">
    <property type="entry name" value="GH"/>
</dbReference>
<dbReference type="Pfam" id="PF00232">
    <property type="entry name" value="Glyco_hydro_1"/>
    <property type="match status" value="1"/>
</dbReference>
<name>A0A9J7EB23_SPOLT</name>
<accession>A0A9J7EB23</accession>
<dbReference type="PANTHER" id="PTHR10353">
    <property type="entry name" value="GLYCOSYL HYDROLASE"/>
    <property type="match status" value="1"/>
</dbReference>
<evidence type="ECO:0000313" key="12">
    <source>
        <dbReference type="RefSeq" id="XP_022825432.1"/>
    </source>
</evidence>
<dbReference type="FunFam" id="3.20.20.80:FF:000013">
    <property type="entry name" value="lactase-phlorizin hydrolase"/>
    <property type="match status" value="1"/>
</dbReference>
<dbReference type="Gene3D" id="3.20.20.80">
    <property type="entry name" value="Glycosidases"/>
    <property type="match status" value="1"/>
</dbReference>
<dbReference type="GO" id="GO:0008422">
    <property type="term" value="F:beta-glucosidase activity"/>
    <property type="evidence" value="ECO:0007669"/>
    <property type="project" value="TreeGrafter"/>
</dbReference>
<evidence type="ECO:0000313" key="11">
    <source>
        <dbReference type="Proteomes" id="UP000301870"/>
    </source>
</evidence>
<evidence type="ECO:0000256" key="4">
    <source>
        <dbReference type="ARBA" id="ARBA00022801"/>
    </source>
</evidence>
<dbReference type="PRINTS" id="PR00131">
    <property type="entry name" value="GLHYDRLASE1"/>
</dbReference>
<evidence type="ECO:0000256" key="3">
    <source>
        <dbReference type="ARBA" id="ARBA00012744"/>
    </source>
</evidence>
<sequence length="513" mass="59471">MFIGVVLIILNMMQIGSGRYLEMDNKMKIYYFPDDFAFGVSTAAYQIEGAWNEGGKGESIWDKYLHEHPKYTKDGSNADIATDSYHKYIEDIEMIKKLGVGYYRTSLSWPRILPDGTDNKINKEGVLYYRTLFKELIKANITPVVTLYHWDMPTIFVDLGGWSNPVSLDYFEDYARTSFRLFGDLVKYWLTVNEPHQHCVSSYGGSTIPGLKSPGVALYLCTHNILLAHARVYRIYHQEFRDEQKGKITLPLDCNWSMPKHNGRPEDQEAAERHLEMHVGMFAHPIYSKTGDYPELVRQRIDNASHEEGFPRSRLPYFTDEQIEALKGSSDFFSLNHYTTYLIRAPSIEDEFEIPSYDHDTGVKVEQDLSWSVPGVSWLSVYAPGLRKMIKWITKKYGNEIPIIVTENGVSDRGQIDDYDRVSYFNEYLYELLLAIHEDGSNVKGYFAWSLMDNFEWDDGYSQKFGLYKVDFNDPKRKRTPKLSAKIFHNIVCTRTVDFNFLKPSPEPQLLLE</sequence>
<evidence type="ECO:0000256" key="8">
    <source>
        <dbReference type="RuleBase" id="RU003690"/>
    </source>
</evidence>
<dbReference type="EC" id="3.2.1.21" evidence="3"/>
<feature type="signal peptide" evidence="10">
    <location>
        <begin position="1"/>
        <end position="18"/>
    </location>
</feature>
<dbReference type="RefSeq" id="XP_022825432.1">
    <property type="nucleotide sequence ID" value="XM_022969664.1"/>
</dbReference>
<reference evidence="12" key="1">
    <citation type="submission" date="2025-08" db="UniProtKB">
        <authorList>
            <consortium name="RefSeq"/>
        </authorList>
    </citation>
    <scope>IDENTIFICATION</scope>
    <source>
        <strain evidence="12">Ishihara</strain>
        <tissue evidence="12">Whole body</tissue>
    </source>
</reference>
<dbReference type="KEGG" id="sliu:111355644"/>
<dbReference type="PROSITE" id="PS00653">
    <property type="entry name" value="GLYCOSYL_HYDROL_F1_2"/>
    <property type="match status" value="1"/>
</dbReference>
<dbReference type="GeneID" id="111355644"/>
<dbReference type="PANTHER" id="PTHR10353:SF36">
    <property type="entry name" value="LP05116P"/>
    <property type="match status" value="1"/>
</dbReference>
<evidence type="ECO:0000256" key="7">
    <source>
        <dbReference type="PROSITE-ProRule" id="PRU10055"/>
    </source>
</evidence>
<keyword evidence="11" id="KW-1185">Reference proteome</keyword>
<dbReference type="AlphaFoldDB" id="A0A9J7EB23"/>
<keyword evidence="10" id="KW-0732">Signal</keyword>
<evidence type="ECO:0000256" key="5">
    <source>
        <dbReference type="ARBA" id="ARBA00023180"/>
    </source>
</evidence>
<dbReference type="InterPro" id="IPR033132">
    <property type="entry name" value="GH_1_N_CS"/>
</dbReference>
<evidence type="ECO:0000256" key="1">
    <source>
        <dbReference type="ARBA" id="ARBA00010838"/>
    </source>
</evidence>
<gene>
    <name evidence="12" type="primary">LOC111355644</name>
</gene>
<dbReference type="InterPro" id="IPR018120">
    <property type="entry name" value="Glyco_hydro_1_AS"/>
</dbReference>
<comment type="subunit">
    <text evidence="2">Homodimer.</text>
</comment>
<keyword evidence="4 9" id="KW-0378">Hydrolase</keyword>
<dbReference type="SUPFAM" id="SSF51445">
    <property type="entry name" value="(Trans)glycosidases"/>
    <property type="match status" value="1"/>
</dbReference>
<protein>
    <recommendedName>
        <fullName evidence="3">beta-glucosidase</fullName>
        <ecNumber evidence="3">3.2.1.21</ecNumber>
    </recommendedName>
</protein>
<dbReference type="Proteomes" id="UP000301870">
    <property type="component" value="Chromosome 21"/>
</dbReference>
<keyword evidence="6 9" id="KW-0326">Glycosidase</keyword>
<evidence type="ECO:0000256" key="9">
    <source>
        <dbReference type="RuleBase" id="RU004468"/>
    </source>
</evidence>
<organism evidence="11 12">
    <name type="scientific">Spodoptera litura</name>
    <name type="common">Asian cotton leafworm</name>
    <dbReference type="NCBI Taxonomy" id="69820"/>
    <lineage>
        <taxon>Eukaryota</taxon>
        <taxon>Metazoa</taxon>
        <taxon>Ecdysozoa</taxon>
        <taxon>Arthropoda</taxon>
        <taxon>Hexapoda</taxon>
        <taxon>Insecta</taxon>
        <taxon>Pterygota</taxon>
        <taxon>Neoptera</taxon>
        <taxon>Endopterygota</taxon>
        <taxon>Lepidoptera</taxon>
        <taxon>Glossata</taxon>
        <taxon>Ditrysia</taxon>
        <taxon>Noctuoidea</taxon>
        <taxon>Noctuidae</taxon>
        <taxon>Amphipyrinae</taxon>
        <taxon>Spodoptera</taxon>
    </lineage>
</organism>